<gene>
    <name evidence="1" type="ORF">K470DRAFT_299132</name>
</gene>
<organism evidence="1 2">
    <name type="scientific">Piedraia hortae CBS 480.64</name>
    <dbReference type="NCBI Taxonomy" id="1314780"/>
    <lineage>
        <taxon>Eukaryota</taxon>
        <taxon>Fungi</taxon>
        <taxon>Dikarya</taxon>
        <taxon>Ascomycota</taxon>
        <taxon>Pezizomycotina</taxon>
        <taxon>Dothideomycetes</taxon>
        <taxon>Dothideomycetidae</taxon>
        <taxon>Capnodiales</taxon>
        <taxon>Piedraiaceae</taxon>
        <taxon>Piedraia</taxon>
    </lineage>
</organism>
<accession>A0A6A7C4L9</accession>
<evidence type="ECO:0008006" key="3">
    <source>
        <dbReference type="Google" id="ProtNLM"/>
    </source>
</evidence>
<protein>
    <recommendedName>
        <fullName evidence="3">Phorbol-ester/DAG-type domain-containing protein</fullName>
    </recommendedName>
</protein>
<dbReference type="AlphaFoldDB" id="A0A6A7C4L9"/>
<sequence length="57" mass="6704">MARPGKCQHDWKVMESTTTLVLWSCDQCHAGPYWSIYECIYCKYHVCGTCKRKVMRA</sequence>
<keyword evidence="2" id="KW-1185">Reference proteome</keyword>
<dbReference type="OrthoDB" id="4596934at2759"/>
<dbReference type="EMBL" id="MU005971">
    <property type="protein sequence ID" value="KAF2861658.1"/>
    <property type="molecule type" value="Genomic_DNA"/>
</dbReference>
<evidence type="ECO:0000313" key="1">
    <source>
        <dbReference type="EMBL" id="KAF2861658.1"/>
    </source>
</evidence>
<proteinExistence type="predicted"/>
<evidence type="ECO:0000313" key="2">
    <source>
        <dbReference type="Proteomes" id="UP000799421"/>
    </source>
</evidence>
<reference evidence="1" key="1">
    <citation type="journal article" date="2020" name="Stud. Mycol.">
        <title>101 Dothideomycetes genomes: a test case for predicting lifestyles and emergence of pathogens.</title>
        <authorList>
            <person name="Haridas S."/>
            <person name="Albert R."/>
            <person name="Binder M."/>
            <person name="Bloem J."/>
            <person name="Labutti K."/>
            <person name="Salamov A."/>
            <person name="Andreopoulos B."/>
            <person name="Baker S."/>
            <person name="Barry K."/>
            <person name="Bills G."/>
            <person name="Bluhm B."/>
            <person name="Cannon C."/>
            <person name="Castanera R."/>
            <person name="Culley D."/>
            <person name="Daum C."/>
            <person name="Ezra D."/>
            <person name="Gonzalez J."/>
            <person name="Henrissat B."/>
            <person name="Kuo A."/>
            <person name="Liang C."/>
            <person name="Lipzen A."/>
            <person name="Lutzoni F."/>
            <person name="Magnuson J."/>
            <person name="Mondo S."/>
            <person name="Nolan M."/>
            <person name="Ohm R."/>
            <person name="Pangilinan J."/>
            <person name="Park H.-J."/>
            <person name="Ramirez L."/>
            <person name="Alfaro M."/>
            <person name="Sun H."/>
            <person name="Tritt A."/>
            <person name="Yoshinaga Y."/>
            <person name="Zwiers L.-H."/>
            <person name="Turgeon B."/>
            <person name="Goodwin S."/>
            <person name="Spatafora J."/>
            <person name="Crous P."/>
            <person name="Grigoriev I."/>
        </authorList>
    </citation>
    <scope>NUCLEOTIDE SEQUENCE</scope>
    <source>
        <strain evidence="1">CBS 480.64</strain>
    </source>
</reference>
<dbReference type="Proteomes" id="UP000799421">
    <property type="component" value="Unassembled WGS sequence"/>
</dbReference>
<name>A0A6A7C4L9_9PEZI</name>